<dbReference type="InterPro" id="IPR041492">
    <property type="entry name" value="HAD_2"/>
</dbReference>
<dbReference type="InterPro" id="IPR036412">
    <property type="entry name" value="HAD-like_sf"/>
</dbReference>
<dbReference type="OrthoDB" id="9797743at2"/>
<dbReference type="InterPro" id="IPR023198">
    <property type="entry name" value="PGP-like_dom2"/>
</dbReference>
<evidence type="ECO:0000313" key="2">
    <source>
        <dbReference type="Proteomes" id="UP000253426"/>
    </source>
</evidence>
<dbReference type="NCBIfam" id="TIGR01509">
    <property type="entry name" value="HAD-SF-IA-v3"/>
    <property type="match status" value="1"/>
</dbReference>
<sequence>MALPAAKGGVRALIFDFDGLILDTEVAIYDAWREMYAAHGFPLTLETWAQCVGSDFGHYDPQVELEQFVGRTLDWPALTDTRRKRVNEILADKQPMPGVRDRLREAQEHGLVCAVASSSSHRWVDGWIDRLDLRPFFSHVSCLEDTGKAKPDPSLFLHAAAALNVEPAEAIVLEDSLNGMRAAHAAGMRCIVVPCEVTKHLAFDGAWKHHRSLEEFTVPDLFV</sequence>
<name>A0A366HAR0_9BACT</name>
<keyword evidence="2" id="KW-1185">Reference proteome</keyword>
<dbReference type="PRINTS" id="PR00413">
    <property type="entry name" value="HADHALOGNASE"/>
</dbReference>
<dbReference type="PANTHER" id="PTHR18901:SF38">
    <property type="entry name" value="PSEUDOURIDINE-5'-PHOSPHATASE"/>
    <property type="match status" value="1"/>
</dbReference>
<dbReference type="Gene3D" id="3.40.50.1000">
    <property type="entry name" value="HAD superfamily/HAD-like"/>
    <property type="match status" value="1"/>
</dbReference>
<dbReference type="InterPro" id="IPR006439">
    <property type="entry name" value="HAD-SF_hydro_IA"/>
</dbReference>
<dbReference type="GO" id="GO:0016787">
    <property type="term" value="F:hydrolase activity"/>
    <property type="evidence" value="ECO:0007669"/>
    <property type="project" value="UniProtKB-KW"/>
</dbReference>
<proteinExistence type="predicted"/>
<dbReference type="Gene3D" id="1.10.150.240">
    <property type="entry name" value="Putative phosphatase, domain 2"/>
    <property type="match status" value="1"/>
</dbReference>
<dbReference type="AlphaFoldDB" id="A0A366HAR0"/>
<dbReference type="PANTHER" id="PTHR18901">
    <property type="entry name" value="2-DEOXYGLUCOSE-6-PHOSPHATE PHOSPHATASE 2"/>
    <property type="match status" value="1"/>
</dbReference>
<accession>A0A366HAR0</accession>
<dbReference type="SFLD" id="SFLDG01129">
    <property type="entry name" value="C1.5:_HAD__Beta-PGM__Phosphata"/>
    <property type="match status" value="1"/>
</dbReference>
<dbReference type="RefSeq" id="WP_113961116.1">
    <property type="nucleotide sequence ID" value="NZ_QNRR01000011.1"/>
</dbReference>
<organism evidence="1 2">
    <name type="scientific">Roseimicrobium gellanilyticum</name>
    <dbReference type="NCBI Taxonomy" id="748857"/>
    <lineage>
        <taxon>Bacteria</taxon>
        <taxon>Pseudomonadati</taxon>
        <taxon>Verrucomicrobiota</taxon>
        <taxon>Verrucomicrobiia</taxon>
        <taxon>Verrucomicrobiales</taxon>
        <taxon>Verrucomicrobiaceae</taxon>
        <taxon>Roseimicrobium</taxon>
    </lineage>
</organism>
<comment type="caution">
    <text evidence="1">The sequence shown here is derived from an EMBL/GenBank/DDBJ whole genome shotgun (WGS) entry which is preliminary data.</text>
</comment>
<dbReference type="Pfam" id="PF13419">
    <property type="entry name" value="HAD_2"/>
    <property type="match status" value="1"/>
</dbReference>
<dbReference type="Proteomes" id="UP000253426">
    <property type="component" value="Unassembled WGS sequence"/>
</dbReference>
<evidence type="ECO:0000313" key="1">
    <source>
        <dbReference type="EMBL" id="RBP38672.1"/>
    </source>
</evidence>
<gene>
    <name evidence="1" type="ORF">DES53_111194</name>
</gene>
<dbReference type="SFLD" id="SFLDS00003">
    <property type="entry name" value="Haloacid_Dehalogenase"/>
    <property type="match status" value="1"/>
</dbReference>
<reference evidence="1 2" key="1">
    <citation type="submission" date="2018-06" db="EMBL/GenBank/DDBJ databases">
        <title>Genomic Encyclopedia of Type Strains, Phase IV (KMG-IV): sequencing the most valuable type-strain genomes for metagenomic binning, comparative biology and taxonomic classification.</title>
        <authorList>
            <person name="Goeker M."/>
        </authorList>
    </citation>
    <scope>NUCLEOTIDE SEQUENCE [LARGE SCALE GENOMIC DNA]</scope>
    <source>
        <strain evidence="1 2">DSM 25532</strain>
    </source>
</reference>
<keyword evidence="1" id="KW-0378">Hydrolase</keyword>
<dbReference type="SFLD" id="SFLDG01135">
    <property type="entry name" value="C1.5.6:_HAD__Beta-PGM__Phospha"/>
    <property type="match status" value="1"/>
</dbReference>
<dbReference type="InterPro" id="IPR023214">
    <property type="entry name" value="HAD_sf"/>
</dbReference>
<dbReference type="EMBL" id="QNRR01000011">
    <property type="protein sequence ID" value="RBP38672.1"/>
    <property type="molecule type" value="Genomic_DNA"/>
</dbReference>
<protein>
    <submittedName>
        <fullName evidence="1">HAD superfamily hydrolase (TIGR01509 family)/HAD superfamily hydrolase (TIGR01549 family)</fullName>
    </submittedName>
</protein>
<dbReference type="SUPFAM" id="SSF56784">
    <property type="entry name" value="HAD-like"/>
    <property type="match status" value="1"/>
</dbReference>